<dbReference type="EMBL" id="FZOF01000041">
    <property type="protein sequence ID" value="SNT56171.1"/>
    <property type="molecule type" value="Genomic_DNA"/>
</dbReference>
<keyword evidence="3" id="KW-1185">Reference proteome</keyword>
<accession>A0A239NMP5</accession>
<dbReference type="InterPro" id="IPR038732">
    <property type="entry name" value="HpyO/CreE_NAD-binding"/>
</dbReference>
<dbReference type="OrthoDB" id="3653265at2"/>
<dbReference type="PANTHER" id="PTHR40254:SF1">
    <property type="entry name" value="BLR0577 PROTEIN"/>
    <property type="match status" value="1"/>
</dbReference>
<sequence length="752" mass="81849">MNRPSHRTHRLAIIGGGPRATYALERLSATIGRLEPGTKLHIQVYERTGEFGAGTAHSPSQPRSSYLNRISCEVGFAADESSIGAGPLRNPADRPTLYDWCRSQFALTGETDFDVKPNSWPKRYVHGLALTDMCATYIAELRAHPDVEVSLEARDVVGIREISGSDDERHGPLEVITADGQSSQADHILMITGHTAHDPRRSPVHGPLFDSAAHNGGTYIPYVYPLDKSLPQATTGPEMTVGCAGTGLTAIDAILHLTEGRGGTFVTSPIGDLVYEPSGDEPSSIVAFSNSGLFTFARPTNNKAVDPARLEHRGVFLSHGTVDALRTIHGTRGGSLGGPVRRQLDFERHLLPVIVLEMAYLHYRALFGAEAAEWLAGLAMPDFRRFLAGHHHGEGPEALLAPLLAGADLLVTTLETMLVQGRAVDHVEASMPSPKGLVRHWIGVVFGPEAQEQVRLLAESPAALVKACASWTSPWALDETPAGNRFSWKRTLTPLGISTAMSPGDYREAVLDMMRRDHLWALQGNIDNPHKAAADGVWRDLREVICYAVDDAGLTPHAQRTFAERYVRHHNRLANGAGLEVMERIRALIRHGLLDISVGPGATVRGDGSGGFTIEGPLTGTSRRVDVLADARLHTFDPYQDASPLYRDLLSAGICRQWRNEDADGNYYVPGGLELTAEFQPVRADGGSEPRITVLGPAARGHRTFLMDALKPGRDHYVMRDIGTWARTLWHHLAHPRKPDQQGLDRIGIGVG</sequence>
<dbReference type="RefSeq" id="WP_089228984.1">
    <property type="nucleotide sequence ID" value="NZ_FZOF01000041.1"/>
</dbReference>
<gene>
    <name evidence="2" type="ORF">SAMN05216252_14114</name>
</gene>
<feature type="domain" description="FAD-dependent urate hydroxylase HpyO/Asp monooxygenase CreE-like FAD/NAD(P)-binding" evidence="1">
    <location>
        <begin position="12"/>
        <end position="194"/>
    </location>
</feature>
<evidence type="ECO:0000259" key="1">
    <source>
        <dbReference type="Pfam" id="PF13454"/>
    </source>
</evidence>
<organism evidence="2 3">
    <name type="scientific">Actinacidiphila glaucinigra</name>
    <dbReference type="NCBI Taxonomy" id="235986"/>
    <lineage>
        <taxon>Bacteria</taxon>
        <taxon>Bacillati</taxon>
        <taxon>Actinomycetota</taxon>
        <taxon>Actinomycetes</taxon>
        <taxon>Kitasatosporales</taxon>
        <taxon>Streptomycetaceae</taxon>
        <taxon>Actinacidiphila</taxon>
    </lineage>
</organism>
<evidence type="ECO:0000313" key="3">
    <source>
        <dbReference type="Proteomes" id="UP000198280"/>
    </source>
</evidence>
<proteinExistence type="predicted"/>
<dbReference type="AlphaFoldDB" id="A0A239NMP5"/>
<dbReference type="SUPFAM" id="SSF51905">
    <property type="entry name" value="FAD/NAD(P)-binding domain"/>
    <property type="match status" value="1"/>
</dbReference>
<protein>
    <submittedName>
        <fullName evidence="2">FAD-NAD(P)-binding</fullName>
    </submittedName>
</protein>
<dbReference type="Proteomes" id="UP000198280">
    <property type="component" value="Unassembled WGS sequence"/>
</dbReference>
<dbReference type="Pfam" id="PF13454">
    <property type="entry name" value="NAD_binding_9"/>
    <property type="match status" value="1"/>
</dbReference>
<reference evidence="2 3" key="1">
    <citation type="submission" date="2017-06" db="EMBL/GenBank/DDBJ databases">
        <authorList>
            <person name="Kim H.J."/>
            <person name="Triplett B.A."/>
        </authorList>
    </citation>
    <scope>NUCLEOTIDE SEQUENCE [LARGE SCALE GENOMIC DNA]</scope>
    <source>
        <strain evidence="2 3">CGMCC 4.1858</strain>
    </source>
</reference>
<dbReference type="InterPro" id="IPR052189">
    <property type="entry name" value="L-asp_N-monooxygenase_NS-form"/>
</dbReference>
<dbReference type="InterPro" id="IPR036188">
    <property type="entry name" value="FAD/NAD-bd_sf"/>
</dbReference>
<name>A0A239NMP5_9ACTN</name>
<evidence type="ECO:0000313" key="2">
    <source>
        <dbReference type="EMBL" id="SNT56171.1"/>
    </source>
</evidence>
<dbReference type="PANTHER" id="PTHR40254">
    <property type="entry name" value="BLR0577 PROTEIN"/>
    <property type="match status" value="1"/>
</dbReference>